<dbReference type="Proteomes" id="UP001428774">
    <property type="component" value="Unassembled WGS sequence"/>
</dbReference>
<organism evidence="1 2">
    <name type="scientific">Ponticoccus litoralis</name>
    <dbReference type="NCBI Taxonomy" id="422297"/>
    <lineage>
        <taxon>Bacteria</taxon>
        <taxon>Pseudomonadati</taxon>
        <taxon>Pseudomonadota</taxon>
        <taxon>Alphaproteobacteria</taxon>
        <taxon>Rhodobacterales</taxon>
        <taxon>Roseobacteraceae</taxon>
        <taxon>Ponticoccus</taxon>
    </lineage>
</organism>
<sequence>MAGRVEEIAGRDKALFKAQRRGRGVDGEGGAVKLGHGAAGIGHHHVDVIVVAIGREIVAVKDRLPCAVRVGHHGHGLAADGDVDHRARIAGARNHDRRVVAASNHMAALGIIDGRSDPGRVVTATHGVIAAAQGVITAAHGVITAANGIIATAHGVITATHGVIATAQGIIAAAKGIVATAQGVIATARGVIATAQGIVAAAHGVITATHGVIATAQGVVAAAQGIVATA</sequence>
<name>A0AAW9SA10_9RHOB</name>
<comment type="caution">
    <text evidence="1">The sequence shown here is derived from an EMBL/GenBank/DDBJ whole genome shotgun (WGS) entry which is preliminary data.</text>
</comment>
<dbReference type="EMBL" id="JBDNCH010000002">
    <property type="protein sequence ID" value="MEN9061659.1"/>
    <property type="molecule type" value="Genomic_DNA"/>
</dbReference>
<keyword evidence="2" id="KW-1185">Reference proteome</keyword>
<protein>
    <submittedName>
        <fullName evidence="1">Uncharacterized protein</fullName>
    </submittedName>
</protein>
<accession>A0AAW9SA10</accession>
<reference evidence="1 2" key="1">
    <citation type="submission" date="2024-05" db="EMBL/GenBank/DDBJ databases">
        <title>Genome sequence of Ponticoccus litoralis KCCM 90028.</title>
        <authorList>
            <person name="Kim J.M."/>
            <person name="Lee J.K."/>
            <person name="Choi B.J."/>
            <person name="Bayburt H."/>
            <person name="Baek J.H."/>
            <person name="Jeon C.O."/>
        </authorList>
    </citation>
    <scope>NUCLEOTIDE SEQUENCE [LARGE SCALE GENOMIC DNA]</scope>
    <source>
        <strain evidence="1 2">KCCM 90028</strain>
    </source>
</reference>
<evidence type="ECO:0000313" key="2">
    <source>
        <dbReference type="Proteomes" id="UP001428774"/>
    </source>
</evidence>
<dbReference type="AlphaFoldDB" id="A0AAW9SA10"/>
<proteinExistence type="predicted"/>
<evidence type="ECO:0000313" key="1">
    <source>
        <dbReference type="EMBL" id="MEN9061659.1"/>
    </source>
</evidence>
<gene>
    <name evidence="1" type="ORF">ABFB10_12095</name>
</gene>